<sequence>MGLKNMSRKKKILWSVILVLAVNQFLNYWPVKIEISRETTFIDGPVNEDGTVNYAAAVDESYSAGVTPENNAALILVQALGGSILQEGHEYEVLDRIGFPLEQYDPEGLFTTWDERVQVEELAEPTTQQAGPAKPENASLDEMMGLLPDGEIDPNFLEELLKQGIEEPAEEVSIDDVTEMLLDGQVHPDLEAWLEQNAEA</sequence>
<evidence type="ECO:0000256" key="1">
    <source>
        <dbReference type="SAM" id="Phobius"/>
    </source>
</evidence>
<feature type="non-terminal residue" evidence="2">
    <location>
        <position position="200"/>
    </location>
</feature>
<keyword evidence="1" id="KW-0812">Transmembrane</keyword>
<name>X0VKS5_9ZZZZ</name>
<comment type="caution">
    <text evidence="2">The sequence shown here is derived from an EMBL/GenBank/DDBJ whole genome shotgun (WGS) entry which is preliminary data.</text>
</comment>
<dbReference type="AlphaFoldDB" id="X0VKS5"/>
<evidence type="ECO:0000313" key="2">
    <source>
        <dbReference type="EMBL" id="GAG18865.1"/>
    </source>
</evidence>
<organism evidence="2">
    <name type="scientific">marine sediment metagenome</name>
    <dbReference type="NCBI Taxonomy" id="412755"/>
    <lineage>
        <taxon>unclassified sequences</taxon>
        <taxon>metagenomes</taxon>
        <taxon>ecological metagenomes</taxon>
    </lineage>
</organism>
<accession>X0VKS5</accession>
<keyword evidence="1" id="KW-1133">Transmembrane helix</keyword>
<proteinExistence type="predicted"/>
<dbReference type="EMBL" id="BARS01031503">
    <property type="protein sequence ID" value="GAG18865.1"/>
    <property type="molecule type" value="Genomic_DNA"/>
</dbReference>
<feature type="transmembrane region" description="Helical" evidence="1">
    <location>
        <begin position="12"/>
        <end position="31"/>
    </location>
</feature>
<gene>
    <name evidence="2" type="ORF">S01H1_49016</name>
</gene>
<protein>
    <submittedName>
        <fullName evidence="2">Uncharacterized protein</fullName>
    </submittedName>
</protein>
<reference evidence="2" key="1">
    <citation type="journal article" date="2014" name="Front. Microbiol.">
        <title>High frequency of phylogenetically diverse reductive dehalogenase-homologous genes in deep subseafloor sedimentary metagenomes.</title>
        <authorList>
            <person name="Kawai M."/>
            <person name="Futagami T."/>
            <person name="Toyoda A."/>
            <person name="Takaki Y."/>
            <person name="Nishi S."/>
            <person name="Hori S."/>
            <person name="Arai W."/>
            <person name="Tsubouchi T."/>
            <person name="Morono Y."/>
            <person name="Uchiyama I."/>
            <person name="Ito T."/>
            <person name="Fujiyama A."/>
            <person name="Inagaki F."/>
            <person name="Takami H."/>
        </authorList>
    </citation>
    <scope>NUCLEOTIDE SEQUENCE</scope>
    <source>
        <strain evidence="2">Expedition CK06-06</strain>
    </source>
</reference>
<keyword evidence="1" id="KW-0472">Membrane</keyword>